<evidence type="ECO:0000259" key="8">
    <source>
        <dbReference type="PROSITE" id="PS50109"/>
    </source>
</evidence>
<dbReference type="AlphaFoldDB" id="A0A1G2E3B0"/>
<dbReference type="InterPro" id="IPR003594">
    <property type="entry name" value="HATPase_dom"/>
</dbReference>
<evidence type="ECO:0000256" key="2">
    <source>
        <dbReference type="ARBA" id="ARBA00012438"/>
    </source>
</evidence>
<dbReference type="Gene3D" id="3.30.565.10">
    <property type="entry name" value="Histidine kinase-like ATPase, C-terminal domain"/>
    <property type="match status" value="1"/>
</dbReference>
<dbReference type="Pfam" id="PF00512">
    <property type="entry name" value="HisKA"/>
    <property type="match status" value="1"/>
</dbReference>
<dbReference type="PANTHER" id="PTHR43711">
    <property type="entry name" value="TWO-COMPONENT HISTIDINE KINASE"/>
    <property type="match status" value="1"/>
</dbReference>
<comment type="caution">
    <text evidence="9">The sequence shown here is derived from an EMBL/GenBank/DDBJ whole genome shotgun (WGS) entry which is preliminary data.</text>
</comment>
<dbReference type="SMART" id="SM00388">
    <property type="entry name" value="HisKA"/>
    <property type="match status" value="1"/>
</dbReference>
<dbReference type="EC" id="2.7.13.3" evidence="2"/>
<dbReference type="PROSITE" id="PS50109">
    <property type="entry name" value="HIS_KIN"/>
    <property type="match status" value="1"/>
</dbReference>
<dbReference type="CDD" id="cd00075">
    <property type="entry name" value="HATPase"/>
    <property type="match status" value="1"/>
</dbReference>
<feature type="transmembrane region" description="Helical" evidence="7">
    <location>
        <begin position="107"/>
        <end position="125"/>
    </location>
</feature>
<accession>A0A1G2E3B0</accession>
<dbReference type="InterPro" id="IPR004358">
    <property type="entry name" value="Sig_transdc_His_kin-like_C"/>
</dbReference>
<dbReference type="Pfam" id="PF02518">
    <property type="entry name" value="HATPase_c"/>
    <property type="match status" value="1"/>
</dbReference>
<evidence type="ECO:0000256" key="3">
    <source>
        <dbReference type="ARBA" id="ARBA00022553"/>
    </source>
</evidence>
<keyword evidence="5" id="KW-0418">Kinase</keyword>
<comment type="catalytic activity">
    <reaction evidence="1">
        <text>ATP + protein L-histidine = ADP + protein N-phospho-L-histidine.</text>
        <dbReference type="EC" id="2.7.13.3"/>
    </reaction>
</comment>
<evidence type="ECO:0000256" key="5">
    <source>
        <dbReference type="ARBA" id="ARBA00022777"/>
    </source>
</evidence>
<keyword evidence="3" id="KW-0597">Phosphoprotein</keyword>
<dbReference type="PRINTS" id="PR00344">
    <property type="entry name" value="BCTRLSENSOR"/>
</dbReference>
<organism evidence="9 10">
    <name type="scientific">Candidatus Lloydbacteria bacterium RIFOXYC12_FULL_46_25</name>
    <dbReference type="NCBI Taxonomy" id="1798670"/>
    <lineage>
        <taxon>Bacteria</taxon>
        <taxon>Candidatus Lloydiibacteriota</taxon>
    </lineage>
</organism>
<feature type="transmembrane region" description="Helical" evidence="7">
    <location>
        <begin position="82"/>
        <end position="101"/>
    </location>
</feature>
<dbReference type="InterPro" id="IPR036890">
    <property type="entry name" value="HATPase_C_sf"/>
</dbReference>
<dbReference type="Gene3D" id="1.10.287.130">
    <property type="match status" value="1"/>
</dbReference>
<reference evidence="9 10" key="1">
    <citation type="journal article" date="2016" name="Nat. Commun.">
        <title>Thousands of microbial genomes shed light on interconnected biogeochemical processes in an aquifer system.</title>
        <authorList>
            <person name="Anantharaman K."/>
            <person name="Brown C.T."/>
            <person name="Hug L.A."/>
            <person name="Sharon I."/>
            <person name="Castelle C.J."/>
            <person name="Probst A.J."/>
            <person name="Thomas B.C."/>
            <person name="Singh A."/>
            <person name="Wilkins M.J."/>
            <person name="Karaoz U."/>
            <person name="Brodie E.L."/>
            <person name="Williams K.H."/>
            <person name="Hubbard S.S."/>
            <person name="Banfield J.F."/>
        </authorList>
    </citation>
    <scope>NUCLEOTIDE SEQUENCE [LARGE SCALE GENOMIC DNA]</scope>
</reference>
<dbReference type="InterPro" id="IPR005467">
    <property type="entry name" value="His_kinase_dom"/>
</dbReference>
<dbReference type="GO" id="GO:0000155">
    <property type="term" value="F:phosphorelay sensor kinase activity"/>
    <property type="evidence" value="ECO:0007669"/>
    <property type="project" value="InterPro"/>
</dbReference>
<keyword evidence="7" id="KW-0472">Membrane</keyword>
<evidence type="ECO:0000256" key="1">
    <source>
        <dbReference type="ARBA" id="ARBA00000085"/>
    </source>
</evidence>
<evidence type="ECO:0000256" key="7">
    <source>
        <dbReference type="SAM" id="Phobius"/>
    </source>
</evidence>
<gene>
    <name evidence="9" type="ORF">A2494_03385</name>
</gene>
<dbReference type="Proteomes" id="UP000178106">
    <property type="component" value="Unassembled WGS sequence"/>
</dbReference>
<dbReference type="InterPro" id="IPR003661">
    <property type="entry name" value="HisK_dim/P_dom"/>
</dbReference>
<keyword evidence="7" id="KW-1133">Transmembrane helix</keyword>
<dbReference type="EMBL" id="MHLU01000026">
    <property type="protein sequence ID" value="OGZ20235.1"/>
    <property type="molecule type" value="Genomic_DNA"/>
</dbReference>
<dbReference type="SUPFAM" id="SSF47384">
    <property type="entry name" value="Homodimeric domain of signal transducing histidine kinase"/>
    <property type="match status" value="1"/>
</dbReference>
<evidence type="ECO:0000313" key="10">
    <source>
        <dbReference type="Proteomes" id="UP000178106"/>
    </source>
</evidence>
<keyword evidence="4" id="KW-0808">Transferase</keyword>
<feature type="transmembrane region" description="Helical" evidence="7">
    <location>
        <begin position="41"/>
        <end position="62"/>
    </location>
</feature>
<dbReference type="CDD" id="cd00082">
    <property type="entry name" value="HisKA"/>
    <property type="match status" value="1"/>
</dbReference>
<evidence type="ECO:0000256" key="4">
    <source>
        <dbReference type="ARBA" id="ARBA00022679"/>
    </source>
</evidence>
<feature type="domain" description="Histidine kinase" evidence="8">
    <location>
        <begin position="257"/>
        <end position="477"/>
    </location>
</feature>
<dbReference type="InterPro" id="IPR050736">
    <property type="entry name" value="Sensor_HK_Regulatory"/>
</dbReference>
<feature type="transmembrane region" description="Helical" evidence="7">
    <location>
        <begin position="132"/>
        <end position="154"/>
    </location>
</feature>
<evidence type="ECO:0000313" key="9">
    <source>
        <dbReference type="EMBL" id="OGZ20235.1"/>
    </source>
</evidence>
<dbReference type="FunFam" id="3.30.565.10:FF:000006">
    <property type="entry name" value="Sensor histidine kinase WalK"/>
    <property type="match status" value="1"/>
</dbReference>
<proteinExistence type="predicted"/>
<sequence>MEKDLRSETRIRSTRWVIDARWYYLTAAFFFAMIAKEPSAFVDPFVVLLTMLIIFVCANIFFHYRLIKISNTGDVEGSLDRLNVTQITADLLFFFFVLIFTGGGVHSIGHIFFFVPIIVSMILLGSRGAIRAALASGALVFLSVLIHGGVFTFPTTSTAIEVHLRVVAPELTEASVIFLFYLLTGFFGGYVSRLIHDRDVRLLEQIKKEEEHVNRLEELTKEFDKSAKLLVRRDIQLTVANDKLTLLDKMKSEIISVVAHQLRTPLAAIKWTLKILLDEDVGKVTPAQKELLMKGFDSNERMIILVNDMLAVDKLESGKLKYSFVPVQFESLVQEMIGTLLPLATQKNIRVEFVTPQQPLSKIRIDPDKMRDVLQNLIDNAIKYSKENTTITVGVEMKEKELHFWVRDAGIGIPEEEKDKIFSRFFRAANAVHTQTDGSGLGLFIALSVVRRHGGTITFESVLDQGTTFHVLLPFIQ</sequence>
<feature type="transmembrane region" description="Helical" evidence="7">
    <location>
        <begin position="20"/>
        <end position="35"/>
    </location>
</feature>
<protein>
    <recommendedName>
        <fullName evidence="2">histidine kinase</fullName>
        <ecNumber evidence="2">2.7.13.3</ecNumber>
    </recommendedName>
</protein>
<dbReference type="SUPFAM" id="SSF55874">
    <property type="entry name" value="ATPase domain of HSP90 chaperone/DNA topoisomerase II/histidine kinase"/>
    <property type="match status" value="1"/>
</dbReference>
<dbReference type="PANTHER" id="PTHR43711:SF1">
    <property type="entry name" value="HISTIDINE KINASE 1"/>
    <property type="match status" value="1"/>
</dbReference>
<keyword evidence="6" id="KW-0902">Two-component regulatory system</keyword>
<evidence type="ECO:0000256" key="6">
    <source>
        <dbReference type="ARBA" id="ARBA00023012"/>
    </source>
</evidence>
<keyword evidence="7" id="KW-0812">Transmembrane</keyword>
<name>A0A1G2E3B0_9BACT</name>
<feature type="transmembrane region" description="Helical" evidence="7">
    <location>
        <begin position="174"/>
        <end position="192"/>
    </location>
</feature>
<dbReference type="SMART" id="SM00387">
    <property type="entry name" value="HATPase_c"/>
    <property type="match status" value="1"/>
</dbReference>
<dbReference type="InterPro" id="IPR036097">
    <property type="entry name" value="HisK_dim/P_sf"/>
</dbReference>